<keyword evidence="3" id="KW-1185">Reference proteome</keyword>
<dbReference type="Proteomes" id="UP001530377">
    <property type="component" value="Unassembled WGS sequence"/>
</dbReference>
<organism evidence="2 3">
    <name type="scientific">Cyclostephanos tholiformis</name>
    <dbReference type="NCBI Taxonomy" id="382380"/>
    <lineage>
        <taxon>Eukaryota</taxon>
        <taxon>Sar</taxon>
        <taxon>Stramenopiles</taxon>
        <taxon>Ochrophyta</taxon>
        <taxon>Bacillariophyta</taxon>
        <taxon>Coscinodiscophyceae</taxon>
        <taxon>Thalassiosirophycidae</taxon>
        <taxon>Stephanodiscales</taxon>
        <taxon>Stephanodiscaceae</taxon>
        <taxon>Cyclostephanos</taxon>
    </lineage>
</organism>
<dbReference type="EMBL" id="JALLPB020000211">
    <property type="protein sequence ID" value="KAL3812197.1"/>
    <property type="molecule type" value="Genomic_DNA"/>
</dbReference>
<proteinExistence type="predicted"/>
<dbReference type="AlphaFoldDB" id="A0ABD3RIQ3"/>
<feature type="compositionally biased region" description="Polar residues" evidence="1">
    <location>
        <begin position="37"/>
        <end position="46"/>
    </location>
</feature>
<comment type="caution">
    <text evidence="2">The sequence shown here is derived from an EMBL/GenBank/DDBJ whole genome shotgun (WGS) entry which is preliminary data.</text>
</comment>
<evidence type="ECO:0000256" key="1">
    <source>
        <dbReference type="SAM" id="MobiDB-lite"/>
    </source>
</evidence>
<sequence length="188" mass="20766">MSTHRDNTKAERKAAAKAALARARQWSEERRRGKSPEATTFRASESSSKKELVQTNATSPVVTAPDIQYRKTPSSIERAQTRSRALERNTDLKKATTNSKADVAATVERTRAKAPAIDAEDLSENAEDFKTTCTTERFLKDILAPTGKVVPKAHAKEILSITKDLTKIQNRLEVLCDAMANTNHDDSV</sequence>
<gene>
    <name evidence="2" type="ORF">ACHAXA_009671</name>
</gene>
<name>A0ABD3RIQ3_9STRA</name>
<accession>A0ABD3RIQ3</accession>
<evidence type="ECO:0000313" key="2">
    <source>
        <dbReference type="EMBL" id="KAL3812197.1"/>
    </source>
</evidence>
<protein>
    <submittedName>
        <fullName evidence="2">Uncharacterized protein</fullName>
    </submittedName>
</protein>
<feature type="compositionally biased region" description="Basic and acidic residues" evidence="1">
    <location>
        <begin position="25"/>
        <end position="35"/>
    </location>
</feature>
<evidence type="ECO:0000313" key="3">
    <source>
        <dbReference type="Proteomes" id="UP001530377"/>
    </source>
</evidence>
<feature type="region of interest" description="Disordered" evidence="1">
    <location>
        <begin position="1"/>
        <end position="64"/>
    </location>
</feature>
<feature type="compositionally biased region" description="Basic and acidic residues" evidence="1">
    <location>
        <begin position="1"/>
        <end position="14"/>
    </location>
</feature>
<reference evidence="2 3" key="1">
    <citation type="submission" date="2024-10" db="EMBL/GenBank/DDBJ databases">
        <title>Updated reference genomes for cyclostephanoid diatoms.</title>
        <authorList>
            <person name="Roberts W.R."/>
            <person name="Alverson A.J."/>
        </authorList>
    </citation>
    <scope>NUCLEOTIDE SEQUENCE [LARGE SCALE GENOMIC DNA]</scope>
    <source>
        <strain evidence="2 3">AJA228-03</strain>
    </source>
</reference>